<keyword evidence="2" id="KW-1185">Reference proteome</keyword>
<evidence type="ECO:0000313" key="2">
    <source>
        <dbReference type="Proteomes" id="UP001174997"/>
    </source>
</evidence>
<comment type="caution">
    <text evidence="1">The sequence shown here is derived from an EMBL/GenBank/DDBJ whole genome shotgun (WGS) entry which is preliminary data.</text>
</comment>
<name>A0AA39Z9X5_9PEZI</name>
<sequence length="204" mass="23107">MMPLMPLMPKPRRGHYETNSFHKEGLVEAMKGLGASGPMVEQKESTCQSFIAWARGNTWKIASSAGIYPVPTRLSRAMRGLRRGHLWKLFGSFTSFQRRCQAPDERNHASHRLRLSPTIHMNRRCFIPPVPPPHRPVRPSPNAPDWAGPNAPYSVGGFRLRQRKEPKIPPSCDTTPTTPPHLCRYLHREKPSPSPLFLLLSSSF</sequence>
<reference evidence="1" key="1">
    <citation type="submission" date="2023-06" db="EMBL/GenBank/DDBJ databases">
        <title>Genome-scale phylogeny and comparative genomics of the fungal order Sordariales.</title>
        <authorList>
            <consortium name="Lawrence Berkeley National Laboratory"/>
            <person name="Hensen N."/>
            <person name="Bonometti L."/>
            <person name="Westerberg I."/>
            <person name="Brannstrom I.O."/>
            <person name="Guillou S."/>
            <person name="Cros-Aarteil S."/>
            <person name="Calhoun S."/>
            <person name="Haridas S."/>
            <person name="Kuo A."/>
            <person name="Mondo S."/>
            <person name="Pangilinan J."/>
            <person name="Riley R."/>
            <person name="Labutti K."/>
            <person name="Andreopoulos B."/>
            <person name="Lipzen A."/>
            <person name="Chen C."/>
            <person name="Yanf M."/>
            <person name="Daum C."/>
            <person name="Ng V."/>
            <person name="Clum A."/>
            <person name="Steindorff A."/>
            <person name="Ohm R."/>
            <person name="Martin F."/>
            <person name="Silar P."/>
            <person name="Natvig D."/>
            <person name="Lalanne C."/>
            <person name="Gautier V."/>
            <person name="Ament-Velasquez S.L."/>
            <person name="Kruys A."/>
            <person name="Hutchinson M.I."/>
            <person name="Powell A.J."/>
            <person name="Barry K."/>
            <person name="Miller A.N."/>
            <person name="Grigoriev I.V."/>
            <person name="Debuchy R."/>
            <person name="Gladieux P."/>
            <person name="Thoren M.H."/>
            <person name="Johannesson H."/>
        </authorList>
    </citation>
    <scope>NUCLEOTIDE SEQUENCE</scope>
    <source>
        <strain evidence="1">CBS 307.81</strain>
    </source>
</reference>
<protein>
    <submittedName>
        <fullName evidence="1">Uncharacterized protein</fullName>
    </submittedName>
</protein>
<dbReference type="AlphaFoldDB" id="A0AA39Z9X5"/>
<organism evidence="1 2">
    <name type="scientific">Cercophora samala</name>
    <dbReference type="NCBI Taxonomy" id="330535"/>
    <lineage>
        <taxon>Eukaryota</taxon>
        <taxon>Fungi</taxon>
        <taxon>Dikarya</taxon>
        <taxon>Ascomycota</taxon>
        <taxon>Pezizomycotina</taxon>
        <taxon>Sordariomycetes</taxon>
        <taxon>Sordariomycetidae</taxon>
        <taxon>Sordariales</taxon>
        <taxon>Lasiosphaeriaceae</taxon>
        <taxon>Cercophora</taxon>
    </lineage>
</organism>
<proteinExistence type="predicted"/>
<gene>
    <name evidence="1" type="ORF">QBC41DRAFT_143107</name>
</gene>
<dbReference type="EMBL" id="JAULSY010000079">
    <property type="protein sequence ID" value="KAK0666976.1"/>
    <property type="molecule type" value="Genomic_DNA"/>
</dbReference>
<dbReference type="Proteomes" id="UP001174997">
    <property type="component" value="Unassembled WGS sequence"/>
</dbReference>
<evidence type="ECO:0000313" key="1">
    <source>
        <dbReference type="EMBL" id="KAK0666976.1"/>
    </source>
</evidence>
<accession>A0AA39Z9X5</accession>